<dbReference type="InterPro" id="IPR027417">
    <property type="entry name" value="P-loop_NTPase"/>
</dbReference>
<accession>A0A067NFZ6</accession>
<name>A0A067NFZ6_PLEO1</name>
<dbReference type="VEuPathDB" id="FungiDB:PLEOSDRAFT_174841"/>
<dbReference type="OrthoDB" id="2916324at2759"/>
<feature type="region of interest" description="Disordered" evidence="1">
    <location>
        <begin position="137"/>
        <end position="158"/>
    </location>
</feature>
<evidence type="ECO:0000259" key="2">
    <source>
        <dbReference type="Pfam" id="PF01926"/>
    </source>
</evidence>
<feature type="region of interest" description="Disordered" evidence="1">
    <location>
        <begin position="1"/>
        <end position="28"/>
    </location>
</feature>
<evidence type="ECO:0000256" key="1">
    <source>
        <dbReference type="SAM" id="MobiDB-lite"/>
    </source>
</evidence>
<dbReference type="GO" id="GO:0005525">
    <property type="term" value="F:GTP binding"/>
    <property type="evidence" value="ECO:0007669"/>
    <property type="project" value="InterPro"/>
</dbReference>
<dbReference type="HOGENOM" id="CLU_1272749_0_0_1"/>
<dbReference type="Gene3D" id="3.40.50.300">
    <property type="entry name" value="P-loop containing nucleotide triphosphate hydrolases"/>
    <property type="match status" value="1"/>
</dbReference>
<gene>
    <name evidence="3" type="ORF">PLEOSDRAFT_174841</name>
</gene>
<dbReference type="InterPro" id="IPR006073">
    <property type="entry name" value="GTP-bd"/>
</dbReference>
<proteinExistence type="predicted"/>
<dbReference type="Proteomes" id="UP000027073">
    <property type="component" value="Unassembled WGS sequence"/>
</dbReference>
<reference evidence="4" key="1">
    <citation type="journal article" date="2014" name="Proc. Natl. Acad. Sci. U.S.A.">
        <title>Extensive sampling of basidiomycete genomes demonstrates inadequacy of the white-rot/brown-rot paradigm for wood decay fungi.</title>
        <authorList>
            <person name="Riley R."/>
            <person name="Salamov A.A."/>
            <person name="Brown D.W."/>
            <person name="Nagy L.G."/>
            <person name="Floudas D."/>
            <person name="Held B.W."/>
            <person name="Levasseur A."/>
            <person name="Lombard V."/>
            <person name="Morin E."/>
            <person name="Otillar R."/>
            <person name="Lindquist E.A."/>
            <person name="Sun H."/>
            <person name="LaButti K.M."/>
            <person name="Schmutz J."/>
            <person name="Jabbour D."/>
            <person name="Luo H."/>
            <person name="Baker S.E."/>
            <person name="Pisabarro A.G."/>
            <person name="Walton J.D."/>
            <person name="Blanchette R.A."/>
            <person name="Henrissat B."/>
            <person name="Martin F."/>
            <person name="Cullen D."/>
            <person name="Hibbett D.S."/>
            <person name="Grigoriev I.V."/>
        </authorList>
    </citation>
    <scope>NUCLEOTIDE SEQUENCE [LARGE SCALE GENOMIC DNA]</scope>
    <source>
        <strain evidence="4">PC15</strain>
    </source>
</reference>
<protein>
    <recommendedName>
        <fullName evidence="2">G domain-containing protein</fullName>
    </recommendedName>
</protein>
<feature type="region of interest" description="Disordered" evidence="1">
    <location>
        <begin position="192"/>
        <end position="217"/>
    </location>
</feature>
<dbReference type="EMBL" id="KL198013">
    <property type="protein sequence ID" value="KDQ23042.1"/>
    <property type="molecule type" value="Genomic_DNA"/>
</dbReference>
<feature type="compositionally biased region" description="Basic and acidic residues" evidence="1">
    <location>
        <begin position="1"/>
        <end position="12"/>
    </location>
</feature>
<dbReference type="SUPFAM" id="SSF52540">
    <property type="entry name" value="P-loop containing nucleoside triphosphate hydrolases"/>
    <property type="match status" value="1"/>
</dbReference>
<organism evidence="3 4">
    <name type="scientific">Pleurotus ostreatus (strain PC15)</name>
    <name type="common">Oyster mushroom</name>
    <dbReference type="NCBI Taxonomy" id="1137138"/>
    <lineage>
        <taxon>Eukaryota</taxon>
        <taxon>Fungi</taxon>
        <taxon>Dikarya</taxon>
        <taxon>Basidiomycota</taxon>
        <taxon>Agaricomycotina</taxon>
        <taxon>Agaricomycetes</taxon>
        <taxon>Agaricomycetidae</taxon>
        <taxon>Agaricales</taxon>
        <taxon>Pleurotineae</taxon>
        <taxon>Pleurotaceae</taxon>
        <taxon>Pleurotus</taxon>
    </lineage>
</organism>
<dbReference type="Pfam" id="PF01926">
    <property type="entry name" value="MMR_HSR1"/>
    <property type="match status" value="1"/>
</dbReference>
<evidence type="ECO:0000313" key="4">
    <source>
        <dbReference type="Proteomes" id="UP000027073"/>
    </source>
</evidence>
<sequence length="217" mass="23362">MSSKRSSRDQAKTKQSPEQVPGVGTSRKDEIIVVLGRAGSGKSTFVQMATSVPQEISNINNSLKATTTSVNVVRAKASNGNEESGDRTVIIDTPGVENGILLDQPMFVEVGEKTKTNLPVRITGSARKRDRVSYSASSGYSSYQCSSAMSSRSSSSGNGRLFEVRAINEGLSIIAKFPAKYCEALKTRGTKEGLNSVFQRPRQCRPLPSEVDQGQHT</sequence>
<feature type="domain" description="G" evidence="2">
    <location>
        <begin position="32"/>
        <end position="97"/>
    </location>
</feature>
<feature type="compositionally biased region" description="Low complexity" evidence="1">
    <location>
        <begin position="137"/>
        <end position="156"/>
    </location>
</feature>
<dbReference type="InParanoid" id="A0A067NFZ6"/>
<dbReference type="AlphaFoldDB" id="A0A067NFZ6"/>
<evidence type="ECO:0000313" key="3">
    <source>
        <dbReference type="EMBL" id="KDQ23042.1"/>
    </source>
</evidence>